<dbReference type="EMBL" id="LSRE01000049">
    <property type="protein sequence ID" value="KXO89439.1"/>
    <property type="molecule type" value="Genomic_DNA"/>
</dbReference>
<dbReference type="RefSeq" id="WP_068746831.1">
    <property type="nucleotide sequence ID" value="NZ_LSRE01000049.1"/>
</dbReference>
<keyword evidence="2" id="KW-1185">Reference proteome</keyword>
<evidence type="ECO:0000313" key="1">
    <source>
        <dbReference type="EMBL" id="KXO89439.1"/>
    </source>
</evidence>
<proteinExistence type="predicted"/>
<sequence length="271" mass="29741">MTGNRSPVLIPFCGADLRTRRAALGLHNRDSLHRMLGYRVPTIEVWERNRSLGPALDMAVVRLARIEKFADTITASLIARAETTGVIRTYRTDDEAAEGGTVIADAALHRVCAGRAAAACPDARLVIDSLTDSEQSTAEQKAAFLVRLAMLGLTWKPLRHATGINPRIVQLWLAGDDLTRIFPDQMQRIADMEAGMDTHRAVLLTHLDESGFVPVAYSDEDLAVIDPDTVITTDTHRVIAGDLLADDFDARARWVNPPPPREQRPDPSHAA</sequence>
<name>A0A137YTW9_9ACTN</name>
<reference evidence="1 2" key="1">
    <citation type="submission" date="2016-02" db="EMBL/GenBank/DDBJ databases">
        <authorList>
            <person name="Teng J.L."/>
            <person name="Tang Y."/>
            <person name="Huang Y."/>
            <person name="Guo F."/>
            <person name="Wei W."/>
            <person name="Chen J.H."/>
            <person name="Wong S.Y."/>
            <person name="Lau S.K."/>
            <person name="Woo P.C."/>
        </authorList>
    </citation>
    <scope>NUCLEOTIDE SEQUENCE [LARGE SCALE GENOMIC DNA]</scope>
    <source>
        <strain evidence="1 2">JCM 13375</strain>
    </source>
</reference>
<dbReference type="Proteomes" id="UP000070409">
    <property type="component" value="Unassembled WGS sequence"/>
</dbReference>
<gene>
    <name evidence="1" type="ORF">AXK61_08275</name>
</gene>
<organism evidence="1 2">
    <name type="scientific">Tsukamurella pseudospumae</name>
    <dbReference type="NCBI Taxonomy" id="239498"/>
    <lineage>
        <taxon>Bacteria</taxon>
        <taxon>Bacillati</taxon>
        <taxon>Actinomycetota</taxon>
        <taxon>Actinomycetes</taxon>
        <taxon>Mycobacteriales</taxon>
        <taxon>Tsukamurellaceae</taxon>
        <taxon>Tsukamurella</taxon>
    </lineage>
</organism>
<comment type="caution">
    <text evidence="1">The sequence shown here is derived from an EMBL/GenBank/DDBJ whole genome shotgun (WGS) entry which is preliminary data.</text>
</comment>
<evidence type="ECO:0008006" key="3">
    <source>
        <dbReference type="Google" id="ProtNLM"/>
    </source>
</evidence>
<accession>A0A137YTW9</accession>
<protein>
    <recommendedName>
        <fullName evidence="3">HTH cro/C1-type domain-containing protein</fullName>
    </recommendedName>
</protein>
<evidence type="ECO:0000313" key="2">
    <source>
        <dbReference type="Proteomes" id="UP000070409"/>
    </source>
</evidence>